<feature type="transmembrane region" description="Helical" evidence="1">
    <location>
        <begin position="38"/>
        <end position="58"/>
    </location>
</feature>
<proteinExistence type="predicted"/>
<feature type="transmembrane region" description="Helical" evidence="1">
    <location>
        <begin position="101"/>
        <end position="134"/>
    </location>
</feature>
<evidence type="ECO:0000259" key="2">
    <source>
        <dbReference type="Pfam" id="PF07331"/>
    </source>
</evidence>
<organism evidence="3 4">
    <name type="scientific">Belnapia mucosa</name>
    <dbReference type="NCBI Taxonomy" id="2804532"/>
    <lineage>
        <taxon>Bacteria</taxon>
        <taxon>Pseudomonadati</taxon>
        <taxon>Pseudomonadota</taxon>
        <taxon>Alphaproteobacteria</taxon>
        <taxon>Acetobacterales</taxon>
        <taxon>Roseomonadaceae</taxon>
        <taxon>Belnapia</taxon>
    </lineage>
</organism>
<accession>A0ABS1UZ25</accession>
<name>A0ABS1UZ25_9PROT</name>
<feature type="domain" description="DUF1468" evidence="2">
    <location>
        <begin position="7"/>
        <end position="147"/>
    </location>
</feature>
<evidence type="ECO:0000313" key="4">
    <source>
        <dbReference type="Proteomes" id="UP000606490"/>
    </source>
</evidence>
<reference evidence="3 4" key="1">
    <citation type="submission" date="2021-01" db="EMBL/GenBank/DDBJ databases">
        <title>Belnapia mucosa sp. nov. and Belnapia arida sp. nov., isolated from the Tabernas Desert (Almeria, Spain).</title>
        <authorList>
            <person name="Molina-Menor E."/>
            <person name="Vidal-Verdu A."/>
            <person name="Calonge A."/>
            <person name="Satari L."/>
            <person name="Pereto Magraner J."/>
            <person name="Porcar Miralles M."/>
        </authorList>
    </citation>
    <scope>NUCLEOTIDE SEQUENCE [LARGE SCALE GENOMIC DNA]</scope>
    <source>
        <strain evidence="3 4">T6</strain>
    </source>
</reference>
<gene>
    <name evidence="3" type="ORF">JMJ55_05200</name>
</gene>
<keyword evidence="1" id="KW-1133">Transmembrane helix</keyword>
<dbReference type="RefSeq" id="WP_202824456.1">
    <property type="nucleotide sequence ID" value="NZ_JAEUXJ010000002.1"/>
</dbReference>
<protein>
    <submittedName>
        <fullName evidence="3">Tripartite tricarboxylate transporter TctB family protein</fullName>
    </submittedName>
</protein>
<evidence type="ECO:0000313" key="3">
    <source>
        <dbReference type="EMBL" id="MBL6454710.1"/>
    </source>
</evidence>
<dbReference type="InterPro" id="IPR009936">
    <property type="entry name" value="DUF1468"/>
</dbReference>
<evidence type="ECO:0000256" key="1">
    <source>
        <dbReference type="SAM" id="Phobius"/>
    </source>
</evidence>
<keyword evidence="1" id="KW-0812">Transmembrane</keyword>
<dbReference type="Pfam" id="PF07331">
    <property type="entry name" value="TctB"/>
    <property type="match status" value="1"/>
</dbReference>
<keyword evidence="4" id="KW-1185">Reference proteome</keyword>
<dbReference type="EMBL" id="JAEUXJ010000002">
    <property type="protein sequence ID" value="MBL6454710.1"/>
    <property type="molecule type" value="Genomic_DNA"/>
</dbReference>
<keyword evidence="1" id="KW-0472">Membrane</keyword>
<feature type="transmembrane region" description="Helical" evidence="1">
    <location>
        <begin position="78"/>
        <end position="95"/>
    </location>
</feature>
<comment type="caution">
    <text evidence="3">The sequence shown here is derived from an EMBL/GenBank/DDBJ whole genome shotgun (WGS) entry which is preliminary data.</text>
</comment>
<dbReference type="Proteomes" id="UP000606490">
    <property type="component" value="Unassembled WGS sequence"/>
</dbReference>
<sequence length="155" mass="16062">MLLSDRVTGTVLVVLGGLAAWSGSRLPAVPGQDVGPAAFPMLIGFGLVICGVLIAFGIGHSFEVPEEEEAPAGRSSFYGLRILVPPALLLFYVLAAEPLGFLPTAAIIVLVGALVLGARLILALPIALIAPVLVHLAFYKLLRVPLPAGILPAPW</sequence>